<feature type="domain" description="Transposase Tc1-like" evidence="1">
    <location>
        <begin position="51"/>
        <end position="119"/>
    </location>
</feature>
<evidence type="ECO:0000313" key="2">
    <source>
        <dbReference type="EMBL" id="KAJ8891312.1"/>
    </source>
</evidence>
<evidence type="ECO:0000313" key="3">
    <source>
        <dbReference type="Proteomes" id="UP001159363"/>
    </source>
</evidence>
<gene>
    <name evidence="2" type="ORF">PR048_010828</name>
</gene>
<protein>
    <recommendedName>
        <fullName evidence="1">Transposase Tc1-like domain-containing protein</fullName>
    </recommendedName>
</protein>
<name>A0ABQ9I3V0_9NEOP</name>
<evidence type="ECO:0000259" key="1">
    <source>
        <dbReference type="Pfam" id="PF01498"/>
    </source>
</evidence>
<comment type="caution">
    <text evidence="2">The sequence shown here is derived from an EMBL/GenBank/DDBJ whole genome shotgun (WGS) entry which is preliminary data.</text>
</comment>
<dbReference type="Pfam" id="PF01498">
    <property type="entry name" value="HTH_Tnp_Tc3_2"/>
    <property type="match status" value="1"/>
</dbReference>
<organism evidence="2 3">
    <name type="scientific">Dryococelus australis</name>
    <dbReference type="NCBI Taxonomy" id="614101"/>
    <lineage>
        <taxon>Eukaryota</taxon>
        <taxon>Metazoa</taxon>
        <taxon>Ecdysozoa</taxon>
        <taxon>Arthropoda</taxon>
        <taxon>Hexapoda</taxon>
        <taxon>Insecta</taxon>
        <taxon>Pterygota</taxon>
        <taxon>Neoptera</taxon>
        <taxon>Polyneoptera</taxon>
        <taxon>Phasmatodea</taxon>
        <taxon>Verophasmatodea</taxon>
        <taxon>Anareolatae</taxon>
        <taxon>Phasmatidae</taxon>
        <taxon>Eurycanthinae</taxon>
        <taxon>Dryococelus</taxon>
    </lineage>
</organism>
<keyword evidence="3" id="KW-1185">Reference proteome</keyword>
<proteinExistence type="predicted"/>
<dbReference type="EMBL" id="JARBHB010000003">
    <property type="protein sequence ID" value="KAJ8891312.1"/>
    <property type="molecule type" value="Genomic_DNA"/>
</dbReference>
<reference evidence="2 3" key="1">
    <citation type="submission" date="2023-02" db="EMBL/GenBank/DDBJ databases">
        <title>LHISI_Scaffold_Assembly.</title>
        <authorList>
            <person name="Stuart O.P."/>
            <person name="Cleave R."/>
            <person name="Magrath M.J.L."/>
            <person name="Mikheyev A.S."/>
        </authorList>
    </citation>
    <scope>NUCLEOTIDE SEQUENCE [LARGE SCALE GENOMIC DNA]</scope>
    <source>
        <strain evidence="2">Daus_M_001</strain>
        <tissue evidence="2">Leg muscle</tissue>
    </source>
</reference>
<accession>A0ABQ9I3V0</accession>
<dbReference type="Proteomes" id="UP001159363">
    <property type="component" value="Chromosome 3"/>
</dbReference>
<dbReference type="InterPro" id="IPR002492">
    <property type="entry name" value="Transposase_Tc1-like"/>
</dbReference>
<sequence length="135" mass="15918">MRKRGKSHRTITLELGVSKTCVMNTIYKLTEAGVVRINCVVAGLERHLCMKRHICKMAKSNRKAPLPTIKTEFENSTNVKLPTMTISRRLWENGLYSYVPIKKPQLNNMHKRNRRNWCRGKKWYMEHWGKVLFSD</sequence>